<gene>
    <name evidence="2" type="ORF">NCTC13079_01428</name>
</gene>
<dbReference type="InterPro" id="IPR026353">
    <property type="entry name" value="Hypoxan-DNA_Glyclase"/>
</dbReference>
<sequence length="156" mass="18057">MEPLYREDSKILILGSFPSVKTREYGFFYGHPQNRFWPLMEALFYERLSTEIAERRAFLLAHHIAVFDSIYQCDIIGSGDASIKNVVPSDLRQIFETADIRRVFCNGATSYKYYKKYHADKSDIPGVKLPSTSPANARYRLDDLEKAWSAIRAYVE</sequence>
<organism evidence="2 3">
    <name type="scientific">Aedoeadaptatus ivorii</name>
    <dbReference type="NCBI Taxonomy" id="54006"/>
    <lineage>
        <taxon>Bacteria</taxon>
        <taxon>Bacillati</taxon>
        <taxon>Bacillota</taxon>
        <taxon>Tissierellia</taxon>
        <taxon>Tissierellales</taxon>
        <taxon>Peptoniphilaceae</taxon>
        <taxon>Aedoeadaptatus</taxon>
    </lineage>
</organism>
<dbReference type="SMART" id="SM00987">
    <property type="entry name" value="UreE_C"/>
    <property type="match status" value="1"/>
</dbReference>
<dbReference type="InterPro" id="IPR005122">
    <property type="entry name" value="Uracil-DNA_glycosylase-like"/>
</dbReference>
<evidence type="ECO:0000313" key="2">
    <source>
        <dbReference type="EMBL" id="VEJ36224.1"/>
    </source>
</evidence>
<dbReference type="KEGG" id="piv:NCTC13079_01428"/>
<dbReference type="Pfam" id="PF03167">
    <property type="entry name" value="UDG"/>
    <property type="match status" value="1"/>
</dbReference>
<dbReference type="Gene3D" id="3.40.470.10">
    <property type="entry name" value="Uracil-DNA glycosylase-like domain"/>
    <property type="match status" value="1"/>
</dbReference>
<proteinExistence type="predicted"/>
<evidence type="ECO:0000313" key="3">
    <source>
        <dbReference type="Proteomes" id="UP000269544"/>
    </source>
</evidence>
<dbReference type="NCBIfam" id="TIGR04274">
    <property type="entry name" value="hypoxanDNAglyco"/>
    <property type="match status" value="1"/>
</dbReference>
<keyword evidence="3" id="KW-1185">Reference proteome</keyword>
<dbReference type="Proteomes" id="UP000269544">
    <property type="component" value="Chromosome"/>
</dbReference>
<name>A0A3S5AKA9_9FIRM</name>
<dbReference type="CDD" id="cd10032">
    <property type="entry name" value="UDG-F6_HDG"/>
    <property type="match status" value="1"/>
</dbReference>
<dbReference type="EMBL" id="LR134523">
    <property type="protein sequence ID" value="VEJ36224.1"/>
    <property type="molecule type" value="Genomic_DNA"/>
</dbReference>
<evidence type="ECO:0000259" key="1">
    <source>
        <dbReference type="SMART" id="SM00986"/>
    </source>
</evidence>
<dbReference type="SUPFAM" id="SSF52141">
    <property type="entry name" value="Uracil-DNA glycosylase-like"/>
    <property type="match status" value="1"/>
</dbReference>
<dbReference type="RefSeq" id="WP_232006468.1">
    <property type="nucleotide sequence ID" value="NZ_LR134523.1"/>
</dbReference>
<protein>
    <submittedName>
        <fullName evidence="2">G:T/U mismatch-specific DNA glycosylase</fullName>
    </submittedName>
</protein>
<dbReference type="InterPro" id="IPR036895">
    <property type="entry name" value="Uracil-DNA_glycosylase-like_sf"/>
</dbReference>
<reference evidence="2 3" key="1">
    <citation type="submission" date="2018-12" db="EMBL/GenBank/DDBJ databases">
        <authorList>
            <consortium name="Pathogen Informatics"/>
        </authorList>
    </citation>
    <scope>NUCLEOTIDE SEQUENCE [LARGE SCALE GENOMIC DNA]</scope>
    <source>
        <strain evidence="2 3">NCTC13079</strain>
    </source>
</reference>
<dbReference type="SMART" id="SM00986">
    <property type="entry name" value="UDG"/>
    <property type="match status" value="1"/>
</dbReference>
<feature type="domain" description="Uracil-DNA glycosylase-like" evidence="1">
    <location>
        <begin position="3"/>
        <end position="152"/>
    </location>
</feature>
<accession>A0A3S5AKA9</accession>
<dbReference type="AlphaFoldDB" id="A0A3S5AKA9"/>